<dbReference type="EMBL" id="FRCP01000010">
    <property type="protein sequence ID" value="SHM47916.1"/>
    <property type="molecule type" value="Genomic_DNA"/>
</dbReference>
<keyword evidence="2 3" id="KW-1133">Transmembrane helix</keyword>
<evidence type="ECO:0000313" key="4">
    <source>
        <dbReference type="EMBL" id="SHM47916.1"/>
    </source>
</evidence>
<protein>
    <submittedName>
        <fullName evidence="4">Uncharacterized membrane protein</fullName>
    </submittedName>
</protein>
<evidence type="ECO:0000256" key="1">
    <source>
        <dbReference type="ARBA" id="ARBA00022692"/>
    </source>
</evidence>
<dbReference type="Gene3D" id="1.10.1760.20">
    <property type="match status" value="1"/>
</dbReference>
<dbReference type="Proteomes" id="UP000184038">
    <property type="component" value="Unassembled WGS sequence"/>
</dbReference>
<evidence type="ECO:0000256" key="3">
    <source>
        <dbReference type="SAM" id="Phobius"/>
    </source>
</evidence>
<feature type="transmembrane region" description="Helical" evidence="3">
    <location>
        <begin position="114"/>
        <end position="139"/>
    </location>
</feature>
<name>A0A1M7J4J1_9FIRM</name>
<feature type="transmembrane region" description="Helical" evidence="3">
    <location>
        <begin position="6"/>
        <end position="27"/>
    </location>
</feature>
<feature type="transmembrane region" description="Helical" evidence="3">
    <location>
        <begin position="159"/>
        <end position="180"/>
    </location>
</feature>
<dbReference type="RefSeq" id="WP_073287348.1">
    <property type="nucleotide sequence ID" value="NZ_FRCP01000010.1"/>
</dbReference>
<dbReference type="AlphaFoldDB" id="A0A1M7J4J1"/>
<dbReference type="STRING" id="1120996.SAMN02746066_02138"/>
<reference evidence="4 5" key="1">
    <citation type="submission" date="2016-11" db="EMBL/GenBank/DDBJ databases">
        <authorList>
            <person name="Jaros S."/>
            <person name="Januszkiewicz K."/>
            <person name="Wedrychowicz H."/>
        </authorList>
    </citation>
    <scope>NUCLEOTIDE SEQUENCE [LARGE SCALE GENOMIC DNA]</scope>
    <source>
        <strain evidence="4 5">DSM 15930</strain>
    </source>
</reference>
<dbReference type="InterPro" id="IPR009825">
    <property type="entry name" value="ECF_substrate-spec-like"/>
</dbReference>
<proteinExistence type="predicted"/>
<sequence length="197" mass="21478">MSKQQTTIKLTQTALMAALCYIGFQFLRFDVPIGMEKTAIHFGNTFCVLGALLLGGLWGGLAGAVGMTIADLTSDYVTYAPKTFLLKLCIGLIVGFVAHKIAKLSKEHEKPYIIRWTVISAVAGMVFNVVADPVVGYFYKRYLLGMEDNLAKSLAKITAATTFVNALTSIIIASLLYVAVRPALMKAGLYVRVDEER</sequence>
<dbReference type="OrthoDB" id="9785310at2"/>
<dbReference type="PANTHER" id="PTHR37815:SF3">
    <property type="entry name" value="UPF0397 PROTEIN SPR0429"/>
    <property type="match status" value="1"/>
</dbReference>
<feature type="transmembrane region" description="Helical" evidence="3">
    <location>
        <begin position="39"/>
        <end position="64"/>
    </location>
</feature>
<organism evidence="4 5">
    <name type="scientific">Anaerosporobacter mobilis DSM 15930</name>
    <dbReference type="NCBI Taxonomy" id="1120996"/>
    <lineage>
        <taxon>Bacteria</taxon>
        <taxon>Bacillati</taxon>
        <taxon>Bacillota</taxon>
        <taxon>Clostridia</taxon>
        <taxon>Lachnospirales</taxon>
        <taxon>Lachnospiraceae</taxon>
        <taxon>Anaerosporobacter</taxon>
    </lineage>
</organism>
<dbReference type="GO" id="GO:0016020">
    <property type="term" value="C:membrane"/>
    <property type="evidence" value="ECO:0007669"/>
    <property type="project" value="InterPro"/>
</dbReference>
<keyword evidence="5" id="KW-1185">Reference proteome</keyword>
<dbReference type="PANTHER" id="PTHR37815">
    <property type="entry name" value="UPF0397 PROTEIN BC_2624-RELATED"/>
    <property type="match status" value="1"/>
</dbReference>
<feature type="transmembrane region" description="Helical" evidence="3">
    <location>
        <begin position="84"/>
        <end position="102"/>
    </location>
</feature>
<dbReference type="Pfam" id="PF07155">
    <property type="entry name" value="ECF-ribofla_trS"/>
    <property type="match status" value="1"/>
</dbReference>
<keyword evidence="1 3" id="KW-0812">Transmembrane</keyword>
<gene>
    <name evidence="4" type="ORF">SAMN02746066_02138</name>
</gene>
<keyword evidence="3" id="KW-0472">Membrane</keyword>
<evidence type="ECO:0000256" key="2">
    <source>
        <dbReference type="ARBA" id="ARBA00022989"/>
    </source>
</evidence>
<accession>A0A1M7J4J1</accession>
<evidence type="ECO:0000313" key="5">
    <source>
        <dbReference type="Proteomes" id="UP000184038"/>
    </source>
</evidence>